<proteinExistence type="predicted"/>
<name>A0ABU0PHL6_9MICC</name>
<organism evidence="1 2">
    <name type="scientific">Pseudarthrobacter siccitolerans</name>
    <dbReference type="NCBI Taxonomy" id="861266"/>
    <lineage>
        <taxon>Bacteria</taxon>
        <taxon>Bacillati</taxon>
        <taxon>Actinomycetota</taxon>
        <taxon>Actinomycetes</taxon>
        <taxon>Micrococcales</taxon>
        <taxon>Micrococcaceae</taxon>
        <taxon>Pseudarthrobacter</taxon>
    </lineage>
</organism>
<sequence>MSDTMDPTATDVDQQELAQQLLAQARASTSSGLTVC</sequence>
<keyword evidence="2" id="KW-1185">Reference proteome</keyword>
<dbReference type="Proteomes" id="UP001236806">
    <property type="component" value="Unassembled WGS sequence"/>
</dbReference>
<accession>A0ABU0PHL6</accession>
<protein>
    <submittedName>
        <fullName evidence="1">Uncharacterized protein</fullName>
    </submittedName>
</protein>
<dbReference type="EMBL" id="JAUSXB010000001">
    <property type="protein sequence ID" value="MDQ0672771.1"/>
    <property type="molecule type" value="Genomic_DNA"/>
</dbReference>
<comment type="caution">
    <text evidence="1">The sequence shown here is derived from an EMBL/GenBank/DDBJ whole genome shotgun (WGS) entry which is preliminary data.</text>
</comment>
<evidence type="ECO:0000313" key="1">
    <source>
        <dbReference type="EMBL" id="MDQ0672771.1"/>
    </source>
</evidence>
<evidence type="ECO:0000313" key="2">
    <source>
        <dbReference type="Proteomes" id="UP001236806"/>
    </source>
</evidence>
<gene>
    <name evidence="1" type="ORF">QFZ36_000332</name>
</gene>
<reference evidence="1 2" key="1">
    <citation type="submission" date="2023-07" db="EMBL/GenBank/DDBJ databases">
        <title>Comparative genomics of wheat-associated soil bacteria to identify genetic determinants of phenazine resistance.</title>
        <authorList>
            <person name="Mouncey N."/>
        </authorList>
    </citation>
    <scope>NUCLEOTIDE SEQUENCE [LARGE SCALE GENOMIC DNA]</scope>
    <source>
        <strain evidence="1 2">W1I3</strain>
    </source>
</reference>